<evidence type="ECO:0000256" key="10">
    <source>
        <dbReference type="RuleBase" id="RU361274"/>
    </source>
</evidence>
<accession>A0A244CUX2</accession>
<name>A0A244CUX2_PSEDV</name>
<proteinExistence type="inferred from homology"/>
<organism evidence="11 12">
    <name type="scientific">Pseudoalteromonas ulvae</name>
    <dbReference type="NCBI Taxonomy" id="107327"/>
    <lineage>
        <taxon>Bacteria</taxon>
        <taxon>Pseudomonadati</taxon>
        <taxon>Pseudomonadota</taxon>
        <taxon>Gammaproteobacteria</taxon>
        <taxon>Alteromonadales</taxon>
        <taxon>Pseudoalteromonadaceae</taxon>
        <taxon>Pseudoalteromonas</taxon>
    </lineage>
</organism>
<dbReference type="OrthoDB" id="4279at2"/>
<dbReference type="GO" id="GO:0017061">
    <property type="term" value="F:S-methyl-5-thioadenosine phosphorylase activity"/>
    <property type="evidence" value="ECO:0007669"/>
    <property type="project" value="UniProtKB-EC"/>
</dbReference>
<evidence type="ECO:0000313" key="11">
    <source>
        <dbReference type="EMBL" id="OUL59420.1"/>
    </source>
</evidence>
<evidence type="ECO:0000256" key="5">
    <source>
        <dbReference type="ARBA" id="ARBA00022801"/>
    </source>
</evidence>
<comment type="catalytic activity">
    <reaction evidence="8">
        <text>adenosine + phosphate = alpha-D-ribose 1-phosphate + adenine</text>
        <dbReference type="Rhea" id="RHEA:27642"/>
        <dbReference type="ChEBI" id="CHEBI:16335"/>
        <dbReference type="ChEBI" id="CHEBI:16708"/>
        <dbReference type="ChEBI" id="CHEBI:43474"/>
        <dbReference type="ChEBI" id="CHEBI:57720"/>
        <dbReference type="EC" id="2.4.2.1"/>
    </reaction>
    <physiologicalReaction direction="left-to-right" evidence="8">
        <dbReference type="Rhea" id="RHEA:27643"/>
    </physiologicalReaction>
</comment>
<comment type="catalytic activity">
    <reaction evidence="9">
        <text>S-methyl-5'-thioadenosine + phosphate = 5-(methylsulfanyl)-alpha-D-ribose 1-phosphate + adenine</text>
        <dbReference type="Rhea" id="RHEA:11852"/>
        <dbReference type="ChEBI" id="CHEBI:16708"/>
        <dbReference type="ChEBI" id="CHEBI:17509"/>
        <dbReference type="ChEBI" id="CHEBI:43474"/>
        <dbReference type="ChEBI" id="CHEBI:58533"/>
        <dbReference type="EC" id="2.4.2.28"/>
    </reaction>
    <physiologicalReaction direction="left-to-right" evidence="9">
        <dbReference type="Rhea" id="RHEA:11853"/>
    </physiologicalReaction>
</comment>
<dbReference type="GO" id="GO:0016787">
    <property type="term" value="F:hydrolase activity"/>
    <property type="evidence" value="ECO:0007669"/>
    <property type="project" value="UniProtKB-KW"/>
</dbReference>
<dbReference type="PANTHER" id="PTHR30616">
    <property type="entry name" value="UNCHARACTERIZED PROTEIN YFIH"/>
    <property type="match status" value="1"/>
</dbReference>
<evidence type="ECO:0000313" key="12">
    <source>
        <dbReference type="Proteomes" id="UP000194841"/>
    </source>
</evidence>
<comment type="catalytic activity">
    <reaction evidence="1">
        <text>inosine + phosphate = alpha-D-ribose 1-phosphate + hypoxanthine</text>
        <dbReference type="Rhea" id="RHEA:27646"/>
        <dbReference type="ChEBI" id="CHEBI:17368"/>
        <dbReference type="ChEBI" id="CHEBI:17596"/>
        <dbReference type="ChEBI" id="CHEBI:43474"/>
        <dbReference type="ChEBI" id="CHEBI:57720"/>
        <dbReference type="EC" id="2.4.2.1"/>
    </reaction>
    <physiologicalReaction direction="left-to-right" evidence="1">
        <dbReference type="Rhea" id="RHEA:27647"/>
    </physiologicalReaction>
</comment>
<evidence type="ECO:0000256" key="1">
    <source>
        <dbReference type="ARBA" id="ARBA00000553"/>
    </source>
</evidence>
<dbReference type="InterPro" id="IPR003730">
    <property type="entry name" value="Cu_polyphenol_OxRdtase"/>
</dbReference>
<evidence type="ECO:0000256" key="9">
    <source>
        <dbReference type="ARBA" id="ARBA00049893"/>
    </source>
</evidence>
<evidence type="ECO:0000256" key="7">
    <source>
        <dbReference type="ARBA" id="ARBA00047989"/>
    </source>
</evidence>
<dbReference type="Gene3D" id="3.60.140.10">
    <property type="entry name" value="CNF1/YfiH-like putative cysteine hydrolases"/>
    <property type="match status" value="1"/>
</dbReference>
<dbReference type="NCBIfam" id="TIGR00726">
    <property type="entry name" value="peptidoglycan editing factor PgeF"/>
    <property type="match status" value="1"/>
</dbReference>
<dbReference type="AlphaFoldDB" id="A0A244CUX2"/>
<evidence type="ECO:0000256" key="2">
    <source>
        <dbReference type="ARBA" id="ARBA00007353"/>
    </source>
</evidence>
<keyword evidence="6" id="KW-0862">Zinc</keyword>
<keyword evidence="4" id="KW-0479">Metal-binding</keyword>
<dbReference type="InterPro" id="IPR038371">
    <property type="entry name" value="Cu_polyphenol_OxRdtase_sf"/>
</dbReference>
<dbReference type="InterPro" id="IPR011324">
    <property type="entry name" value="Cytotoxic_necrot_fac-like_cat"/>
</dbReference>
<evidence type="ECO:0000256" key="8">
    <source>
        <dbReference type="ARBA" id="ARBA00048968"/>
    </source>
</evidence>
<protein>
    <recommendedName>
        <fullName evidence="10">Purine nucleoside phosphorylase</fullName>
    </recommendedName>
</protein>
<keyword evidence="3" id="KW-0808">Transferase</keyword>
<dbReference type="Proteomes" id="UP000194841">
    <property type="component" value="Unassembled WGS sequence"/>
</dbReference>
<keyword evidence="5" id="KW-0378">Hydrolase</keyword>
<dbReference type="CDD" id="cd16833">
    <property type="entry name" value="YfiH"/>
    <property type="match status" value="1"/>
</dbReference>
<reference evidence="11 12" key="1">
    <citation type="submission" date="2017-02" db="EMBL/GenBank/DDBJ databases">
        <title>Pseudoalteromonas ulvae TC14 Genome.</title>
        <authorList>
            <person name="Molmeret M."/>
        </authorList>
    </citation>
    <scope>NUCLEOTIDE SEQUENCE [LARGE SCALE GENOMIC DNA]</scope>
    <source>
        <strain evidence="11">TC14</strain>
    </source>
</reference>
<keyword evidence="12" id="KW-1185">Reference proteome</keyword>
<dbReference type="RefSeq" id="WP_086742812.1">
    <property type="nucleotide sequence ID" value="NZ_MWPV01000001.1"/>
</dbReference>
<gene>
    <name evidence="11" type="ORF">B1199_03885</name>
</gene>
<comment type="catalytic activity">
    <reaction evidence="7">
        <text>adenosine + H2O + H(+) = inosine + NH4(+)</text>
        <dbReference type="Rhea" id="RHEA:24408"/>
        <dbReference type="ChEBI" id="CHEBI:15377"/>
        <dbReference type="ChEBI" id="CHEBI:15378"/>
        <dbReference type="ChEBI" id="CHEBI:16335"/>
        <dbReference type="ChEBI" id="CHEBI:17596"/>
        <dbReference type="ChEBI" id="CHEBI:28938"/>
        <dbReference type="EC" id="3.5.4.4"/>
    </reaction>
    <physiologicalReaction direction="left-to-right" evidence="7">
        <dbReference type="Rhea" id="RHEA:24409"/>
    </physiologicalReaction>
</comment>
<dbReference type="EMBL" id="MWPV01000001">
    <property type="protein sequence ID" value="OUL59420.1"/>
    <property type="molecule type" value="Genomic_DNA"/>
</dbReference>
<dbReference type="GO" id="GO:0005507">
    <property type="term" value="F:copper ion binding"/>
    <property type="evidence" value="ECO:0007669"/>
    <property type="project" value="TreeGrafter"/>
</dbReference>
<sequence length="246" mass="27408">MSSNLLHLNWPAAKQVNALSTTRQGGFSKPPFDSFNLGLHVGDDQHDVQKNRTLLTQSLPRTPKWLDQTHSADIIIIDETNYQTYHTSQADGFYTRLFDVPLAIMTADCLPIFLADKQGTQIAIVHGGWRGLAQGIIKNTLSLFSSNPADVIAYLGPAIGPSAFEVGEDVVRSFSGDEFDKCFKKQMNGKFMADIFAIASVQLNALQVEQIYSDKLCTFSDPERFFSYRRDGETGRLAHLIWLSKS</sequence>
<dbReference type="SUPFAM" id="SSF64438">
    <property type="entry name" value="CNF1/YfiH-like putative cysteine hydrolases"/>
    <property type="match status" value="1"/>
</dbReference>
<comment type="caution">
    <text evidence="11">The sequence shown here is derived from an EMBL/GenBank/DDBJ whole genome shotgun (WGS) entry which is preliminary data.</text>
</comment>
<comment type="similarity">
    <text evidence="2 10">Belongs to the purine nucleoside phosphorylase YfiH/LACC1 family.</text>
</comment>
<evidence type="ECO:0000256" key="4">
    <source>
        <dbReference type="ARBA" id="ARBA00022723"/>
    </source>
</evidence>
<dbReference type="Pfam" id="PF02578">
    <property type="entry name" value="Cu-oxidase_4"/>
    <property type="match status" value="1"/>
</dbReference>
<evidence type="ECO:0000256" key="3">
    <source>
        <dbReference type="ARBA" id="ARBA00022679"/>
    </source>
</evidence>
<dbReference type="PANTHER" id="PTHR30616:SF2">
    <property type="entry name" value="PURINE NUCLEOSIDE PHOSPHORYLASE LACC1"/>
    <property type="match status" value="1"/>
</dbReference>
<evidence type="ECO:0000256" key="6">
    <source>
        <dbReference type="ARBA" id="ARBA00022833"/>
    </source>
</evidence>